<dbReference type="Proteomes" id="UP000316196">
    <property type="component" value="Unassembled WGS sequence"/>
</dbReference>
<gene>
    <name evidence="1" type="ORF">FB460_2145</name>
</gene>
<organism evidence="1 2">
    <name type="scientific">Propioniferax innocua</name>
    <dbReference type="NCBI Taxonomy" id="1753"/>
    <lineage>
        <taxon>Bacteria</taxon>
        <taxon>Bacillati</taxon>
        <taxon>Actinomycetota</taxon>
        <taxon>Actinomycetes</taxon>
        <taxon>Propionibacteriales</taxon>
        <taxon>Propionibacteriaceae</taxon>
        <taxon>Propioniferax</taxon>
    </lineage>
</organism>
<sequence>MLTGVPPMPAPGRARRLQETIIDAAEDDVNRLADAVTRILEGETGAGTEQMIVVMIPLAKHELRDAVGDVLDDVRCMAGQAVRLHQYDLHEDEDFAAWNARCDEALADVDRTRYEECVREHLSVDLEGAFA</sequence>
<evidence type="ECO:0000313" key="2">
    <source>
        <dbReference type="Proteomes" id="UP000316196"/>
    </source>
</evidence>
<comment type="caution">
    <text evidence="1">The sequence shown here is derived from an EMBL/GenBank/DDBJ whole genome shotgun (WGS) entry which is preliminary data.</text>
</comment>
<protein>
    <submittedName>
        <fullName evidence="1">Uncharacterized protein</fullName>
    </submittedName>
</protein>
<reference evidence="1 2" key="1">
    <citation type="submission" date="2019-06" db="EMBL/GenBank/DDBJ databases">
        <title>Sequencing the genomes of 1000 actinobacteria strains.</title>
        <authorList>
            <person name="Klenk H.-P."/>
        </authorList>
    </citation>
    <scope>NUCLEOTIDE SEQUENCE [LARGE SCALE GENOMIC DNA]</scope>
    <source>
        <strain evidence="1 2">DSM 8251</strain>
    </source>
</reference>
<name>A0A542ZD64_9ACTN</name>
<dbReference type="AlphaFoldDB" id="A0A542ZD64"/>
<accession>A0A542ZD64</accession>
<proteinExistence type="predicted"/>
<dbReference type="EMBL" id="VFOR01000002">
    <property type="protein sequence ID" value="TQL58285.1"/>
    <property type="molecule type" value="Genomic_DNA"/>
</dbReference>
<keyword evidence="2" id="KW-1185">Reference proteome</keyword>
<evidence type="ECO:0000313" key="1">
    <source>
        <dbReference type="EMBL" id="TQL58285.1"/>
    </source>
</evidence>